<protein>
    <submittedName>
        <fullName evidence="1">Uncharacterized protein</fullName>
    </submittedName>
</protein>
<name>A0AAD9PFM7_RIDPI</name>
<dbReference type="EMBL" id="JAODUO010000006">
    <property type="protein sequence ID" value="KAK2193800.1"/>
    <property type="molecule type" value="Genomic_DNA"/>
</dbReference>
<gene>
    <name evidence="1" type="ORF">NP493_5g07024</name>
</gene>
<comment type="caution">
    <text evidence="1">The sequence shown here is derived from an EMBL/GenBank/DDBJ whole genome shotgun (WGS) entry which is preliminary data.</text>
</comment>
<reference evidence="1" key="1">
    <citation type="journal article" date="2023" name="Mol. Biol. Evol.">
        <title>Third-Generation Sequencing Reveals the Adaptive Role of the Epigenome in Three Deep-Sea Polychaetes.</title>
        <authorList>
            <person name="Perez M."/>
            <person name="Aroh O."/>
            <person name="Sun Y."/>
            <person name="Lan Y."/>
            <person name="Juniper S.K."/>
            <person name="Young C.R."/>
            <person name="Angers B."/>
            <person name="Qian P.Y."/>
        </authorList>
    </citation>
    <scope>NUCLEOTIDE SEQUENCE</scope>
    <source>
        <strain evidence="1">R07B-5</strain>
    </source>
</reference>
<evidence type="ECO:0000313" key="2">
    <source>
        <dbReference type="Proteomes" id="UP001209878"/>
    </source>
</evidence>
<dbReference type="AlphaFoldDB" id="A0AAD9PFM7"/>
<evidence type="ECO:0000313" key="1">
    <source>
        <dbReference type="EMBL" id="KAK2193800.1"/>
    </source>
</evidence>
<proteinExistence type="predicted"/>
<organism evidence="1 2">
    <name type="scientific">Ridgeia piscesae</name>
    <name type="common">Tubeworm</name>
    <dbReference type="NCBI Taxonomy" id="27915"/>
    <lineage>
        <taxon>Eukaryota</taxon>
        <taxon>Metazoa</taxon>
        <taxon>Spiralia</taxon>
        <taxon>Lophotrochozoa</taxon>
        <taxon>Annelida</taxon>
        <taxon>Polychaeta</taxon>
        <taxon>Sedentaria</taxon>
        <taxon>Canalipalpata</taxon>
        <taxon>Sabellida</taxon>
        <taxon>Siboglinidae</taxon>
        <taxon>Ridgeia</taxon>
    </lineage>
</organism>
<sequence>MIKNPQYNWTYDTTNMVEYPYHGVIDVPERFHDFPSFELQLARPIRALHPRMRPRSPDYNVQPRMVSCDPGFGPGFGVNRPDVTKLQPPKDIVNKAPMQEIGPHPQTPRRYPNSFLSRLYEDDGKPAKYEYGYVPRSRRDMVDILAHHRSYSTSTRDMTEEGKLPLEPRRQPTTTIELEADRAADRWKRYNPRPEEWQRCGHEWDRAQHRPVIGHSRDLFEPRALGQDRIMVSRKQPEMKPEFRMIRDLIAEDLLPHPLEKPLTFYAGFVPRKCVDTPLEPRKQQPDKYLSVTRKNFYALPSCEYQQPMFPQDGRFSKTNAMIDPFCKRKPSRTDPIEPPSNFFKYF</sequence>
<dbReference type="Proteomes" id="UP001209878">
    <property type="component" value="Unassembled WGS sequence"/>
</dbReference>
<keyword evidence="2" id="KW-1185">Reference proteome</keyword>
<accession>A0AAD9PFM7</accession>